<dbReference type="PANTHER" id="PTHR35910">
    <property type="entry name" value="2EXR DOMAIN-CONTAINING PROTEIN"/>
    <property type="match status" value="1"/>
</dbReference>
<evidence type="ECO:0000259" key="1">
    <source>
        <dbReference type="Pfam" id="PF20150"/>
    </source>
</evidence>
<keyword evidence="3" id="KW-1185">Reference proteome</keyword>
<evidence type="ECO:0000313" key="2">
    <source>
        <dbReference type="EMBL" id="KAK2590720.1"/>
    </source>
</evidence>
<sequence length="393" mass="45634">MNNTSFHSFPKLPPELRFLIWQLCLPHRTPEEDVPYFLLDGNESRQACWAESSTYQNAQPPTIAFVNRESRSVAFEQGHERDTTEKAWVLSGWTDPPRHYWNPFKNTSLGSIWVQPRRDAWLQLNWTRLLYHHMLSDFDDFSPIGTFLWLGKDLGLPHSVVADIILPFSLEVLLDGDDGADASKSPSFEFEWNEEFIKHYDTRELAFATLDAERPNSLGTVMAAVSLHITREEALMSGLFGLLGDAPVQVVDFNDTARLREFDALFGEHASGREPTVQRLFETFTSTRFRAAVRSWMRRAEWLIMASMWQQSQTQIVEQFGTGPGEVWIPELPKFPDPPYTNMDKHLFNEEHPWVKRARQIMPRLRPQIMVRCCHNECYRPERLPEGFGEYPT</sequence>
<comment type="caution">
    <text evidence="2">The sequence shown here is derived from an EMBL/GenBank/DDBJ whole genome shotgun (WGS) entry which is preliminary data.</text>
</comment>
<gene>
    <name evidence="2" type="ORF">QQS21_011591</name>
</gene>
<proteinExistence type="predicted"/>
<evidence type="ECO:0000313" key="3">
    <source>
        <dbReference type="Proteomes" id="UP001251528"/>
    </source>
</evidence>
<dbReference type="Proteomes" id="UP001251528">
    <property type="component" value="Unassembled WGS sequence"/>
</dbReference>
<dbReference type="EMBL" id="JASWJB010000404">
    <property type="protein sequence ID" value="KAK2590720.1"/>
    <property type="molecule type" value="Genomic_DNA"/>
</dbReference>
<reference evidence="2" key="1">
    <citation type="submission" date="2023-06" db="EMBL/GenBank/DDBJ databases">
        <title>Conoideocrella luteorostrata (Hypocreales: Clavicipitaceae), a potential biocontrol fungus for elongate hemlock scale in United States Christmas tree production areas.</title>
        <authorList>
            <person name="Barrett H."/>
            <person name="Lovett B."/>
            <person name="Macias A.M."/>
            <person name="Stajich J.E."/>
            <person name="Kasson M.T."/>
        </authorList>
    </citation>
    <scope>NUCLEOTIDE SEQUENCE</scope>
    <source>
        <strain evidence="2">ARSEF 14590</strain>
    </source>
</reference>
<name>A0AAJ0CCU9_9HYPO</name>
<dbReference type="InterPro" id="IPR045518">
    <property type="entry name" value="2EXR"/>
</dbReference>
<feature type="domain" description="2EXR" evidence="1">
    <location>
        <begin position="6"/>
        <end position="103"/>
    </location>
</feature>
<dbReference type="AlphaFoldDB" id="A0AAJ0CCU9"/>
<dbReference type="PANTHER" id="PTHR35910:SF1">
    <property type="entry name" value="2EXR DOMAIN-CONTAINING PROTEIN"/>
    <property type="match status" value="1"/>
</dbReference>
<organism evidence="2 3">
    <name type="scientific">Conoideocrella luteorostrata</name>
    <dbReference type="NCBI Taxonomy" id="1105319"/>
    <lineage>
        <taxon>Eukaryota</taxon>
        <taxon>Fungi</taxon>
        <taxon>Dikarya</taxon>
        <taxon>Ascomycota</taxon>
        <taxon>Pezizomycotina</taxon>
        <taxon>Sordariomycetes</taxon>
        <taxon>Hypocreomycetidae</taxon>
        <taxon>Hypocreales</taxon>
        <taxon>Clavicipitaceae</taxon>
        <taxon>Conoideocrella</taxon>
    </lineage>
</organism>
<dbReference type="Pfam" id="PF20150">
    <property type="entry name" value="2EXR"/>
    <property type="match status" value="1"/>
</dbReference>
<accession>A0AAJ0CCU9</accession>
<protein>
    <recommendedName>
        <fullName evidence="1">2EXR domain-containing protein</fullName>
    </recommendedName>
</protein>